<dbReference type="SMART" id="SM01174">
    <property type="entry name" value="DUF4205"/>
    <property type="match status" value="1"/>
</dbReference>
<dbReference type="Pfam" id="PF18266">
    <property type="entry name" value="Ncstrn_small"/>
    <property type="match status" value="1"/>
</dbReference>
<evidence type="ECO:0000259" key="11">
    <source>
        <dbReference type="PROSITE" id="PS50222"/>
    </source>
</evidence>
<dbReference type="InterPro" id="IPR002048">
    <property type="entry name" value="EF_hand_dom"/>
</dbReference>
<dbReference type="PANTHER" id="PTHR21092:SF0">
    <property type="entry name" value="NICASTRIN"/>
    <property type="match status" value="1"/>
</dbReference>
<feature type="domain" description="EF-hand" evidence="11">
    <location>
        <begin position="814"/>
        <end position="849"/>
    </location>
</feature>
<dbReference type="GO" id="GO:0016485">
    <property type="term" value="P:protein processing"/>
    <property type="evidence" value="ECO:0007669"/>
    <property type="project" value="InterPro"/>
</dbReference>
<evidence type="ECO:0000256" key="5">
    <source>
        <dbReference type="ARBA" id="ARBA00022729"/>
    </source>
</evidence>
<dbReference type="EMBL" id="KB632404">
    <property type="protein sequence ID" value="ERL95075.1"/>
    <property type="molecule type" value="Genomic_DNA"/>
</dbReference>
<reference evidence="12 13" key="1">
    <citation type="journal article" date="2013" name="Genome Biol.">
        <title>Draft genome of the mountain pine beetle, Dendroctonus ponderosae Hopkins, a major forest pest.</title>
        <authorList>
            <person name="Keeling C.I."/>
            <person name="Yuen M.M."/>
            <person name="Liao N.Y."/>
            <person name="Docking T.R."/>
            <person name="Chan S.K."/>
            <person name="Taylor G.A."/>
            <person name="Palmquist D.L."/>
            <person name="Jackman S.D."/>
            <person name="Nguyen A."/>
            <person name="Li M."/>
            <person name="Henderson H."/>
            <person name="Janes J.K."/>
            <person name="Zhao Y."/>
            <person name="Pandoh P."/>
            <person name="Moore R."/>
            <person name="Sperling F.A."/>
            <person name="Huber D.P."/>
            <person name="Birol I."/>
            <person name="Jones S.J."/>
            <person name="Bohlmann J."/>
        </authorList>
    </citation>
    <scope>NUCLEOTIDE SEQUENCE</scope>
</reference>
<keyword evidence="7" id="KW-1133">Transmembrane helix</keyword>
<dbReference type="InterPro" id="IPR011992">
    <property type="entry name" value="EF-hand-dom_pair"/>
</dbReference>
<dbReference type="STRING" id="77166.U4UXQ6"/>
<dbReference type="PANTHER" id="PTHR21092">
    <property type="entry name" value="NICASTRIN"/>
    <property type="match status" value="1"/>
</dbReference>
<dbReference type="OrthoDB" id="755951at2759"/>
<keyword evidence="9" id="KW-0325">Glycoprotein</keyword>
<dbReference type="GO" id="GO:0007220">
    <property type="term" value="P:Notch receptor processing"/>
    <property type="evidence" value="ECO:0007669"/>
    <property type="project" value="TreeGrafter"/>
</dbReference>
<keyword evidence="4" id="KW-0812">Transmembrane</keyword>
<evidence type="ECO:0000256" key="9">
    <source>
        <dbReference type="ARBA" id="ARBA00023180"/>
    </source>
</evidence>
<evidence type="ECO:0000256" key="2">
    <source>
        <dbReference type="ARBA" id="ARBA00007717"/>
    </source>
</evidence>
<sequence length="955" mass="106174">MSKSHFAIYLVQLLLVVGPSDADRIKDTMYMKISGSVACYRRMNATHQIGCSSARGGSVGVVHYCDSAADLDFILKNGSAGPYIPVLPISLLSAETVSKLSSSKVKISGLLLHANSENLLQMSHEDQCPNDIFNVQQAPKTCPDSGGWNPWGTGLLYADVPFPMFYMHNDSEVTAIRHCFQAFNNHSFATQAARSLCSLELNAFMYGTTNTQTCIRRSNVVTNLNPVKFCDPLGDSNVWGALFPLVTGEENDSQPIRDAKYIVVAARLDTTSLFEETAGAESPITGAVALLTVAKLLKEMLPTAAASVKSNVLFILFNGETYDYIGSQRLLYDMERGHFPTDLPPNNPILPTIYPENVTLFIELSQLGVGEATYAHYLSADAWLDKFAANLTRNNPSTVVPLKPTPDSLPPSSLHTFIRGNTSIRGLVLANHQTAYQNRFYNSLFDNSSNIGYRYYNGSEIGAGTLQRHIADVATMVAKSVFEEVTGQAYQGGASPSLLLVSDSDWLDQCLPAMAETVPALFEQELLGVKELLWGAEIKQDIFQRWSQDSSFVPPYSGFYFSSSEKSALEQAKGGPCAIIAPVQAFIVKNLLLEYKGFHFRDRVTSEVQSRILVRALCEILSQVSNRHFCVVHIDESGAKREGDRNKNLSDSQDINAVQFHEDLRVIMFVTLGQVTKYYLDHIAALQGKFGVLLFLYSVILSRGLQRVKSECFDLQEPLIDETYGYGSQALINLMISGRATMYVWDHFQEIAGLTLMGIEKQSQVGFITIMEYHRLCTVGSFYKNPIHPVWVLASDTHLTVLFSDERQLVSLETKSEQARRIFKRFDPEENNFISSDKLRDVLQALNLVNELEYVNIMKKKLDSECLGIILLSAFMDEFFPKEESSTPDLFTLFHYNGLAQSHVNGQIQYHIGSAILLESDIKAVCESNAMLTVLQTKWPNIEVNWCDGATPSLN</sequence>
<dbReference type="GO" id="GO:0007219">
    <property type="term" value="P:Notch signaling pathway"/>
    <property type="evidence" value="ECO:0007669"/>
    <property type="project" value="UniProtKB-KW"/>
</dbReference>
<dbReference type="Gene3D" id="1.10.238.10">
    <property type="entry name" value="EF-hand"/>
    <property type="match status" value="1"/>
</dbReference>
<dbReference type="Pfam" id="PF05450">
    <property type="entry name" value="Nicastrin"/>
    <property type="match status" value="1"/>
</dbReference>
<protein>
    <recommendedName>
        <fullName evidence="3">Nicastrin</fullName>
    </recommendedName>
</protein>
<keyword evidence="5 10" id="KW-0732">Signal</keyword>
<dbReference type="SUPFAM" id="SSF47473">
    <property type="entry name" value="EF-hand"/>
    <property type="match status" value="1"/>
</dbReference>
<dbReference type="InterPro" id="IPR041084">
    <property type="entry name" value="Ncstrn_small"/>
</dbReference>
<dbReference type="InterPro" id="IPR025257">
    <property type="entry name" value="MINDY-3/4_CD"/>
</dbReference>
<evidence type="ECO:0000256" key="8">
    <source>
        <dbReference type="ARBA" id="ARBA00023136"/>
    </source>
</evidence>
<keyword evidence="6" id="KW-0914">Notch signaling pathway</keyword>
<comment type="similarity">
    <text evidence="2">Belongs to the nicastrin family.</text>
</comment>
<dbReference type="AlphaFoldDB" id="U4UXQ6"/>
<dbReference type="PROSITE" id="PS50222">
    <property type="entry name" value="EF_HAND_2"/>
    <property type="match status" value="1"/>
</dbReference>
<gene>
    <name evidence="12" type="ORF">D910_12345</name>
</gene>
<evidence type="ECO:0000256" key="10">
    <source>
        <dbReference type="SAM" id="SignalP"/>
    </source>
</evidence>
<proteinExistence type="inferred from homology"/>
<name>U4UXQ6_DENPD</name>
<feature type="chain" id="PRO_5004656480" description="Nicastrin" evidence="10">
    <location>
        <begin position="23"/>
        <end position="955"/>
    </location>
</feature>
<dbReference type="Pfam" id="PF13898">
    <property type="entry name" value="MINDY-3_4_CD"/>
    <property type="match status" value="1"/>
</dbReference>
<evidence type="ECO:0000313" key="12">
    <source>
        <dbReference type="EMBL" id="ERL95075.1"/>
    </source>
</evidence>
<evidence type="ECO:0000256" key="7">
    <source>
        <dbReference type="ARBA" id="ARBA00022989"/>
    </source>
</evidence>
<dbReference type="Proteomes" id="UP000030742">
    <property type="component" value="Unassembled WGS sequence"/>
</dbReference>
<keyword evidence="8" id="KW-0472">Membrane</keyword>
<evidence type="ECO:0000256" key="4">
    <source>
        <dbReference type="ARBA" id="ARBA00022692"/>
    </source>
</evidence>
<dbReference type="SUPFAM" id="SSF53187">
    <property type="entry name" value="Zn-dependent exopeptidases"/>
    <property type="match status" value="1"/>
</dbReference>
<evidence type="ECO:0000256" key="3">
    <source>
        <dbReference type="ARBA" id="ARBA00015303"/>
    </source>
</evidence>
<dbReference type="InterPro" id="IPR008710">
    <property type="entry name" value="Nicastrin"/>
</dbReference>
<dbReference type="Gene3D" id="3.40.630.10">
    <property type="entry name" value="Zn peptidases"/>
    <property type="match status" value="1"/>
</dbReference>
<feature type="signal peptide" evidence="10">
    <location>
        <begin position="1"/>
        <end position="22"/>
    </location>
</feature>
<evidence type="ECO:0000256" key="1">
    <source>
        <dbReference type="ARBA" id="ARBA00004479"/>
    </source>
</evidence>
<dbReference type="GO" id="GO:0005509">
    <property type="term" value="F:calcium ion binding"/>
    <property type="evidence" value="ECO:0007669"/>
    <property type="project" value="InterPro"/>
</dbReference>
<dbReference type="GO" id="GO:0005886">
    <property type="term" value="C:plasma membrane"/>
    <property type="evidence" value="ECO:0007669"/>
    <property type="project" value="TreeGrafter"/>
</dbReference>
<evidence type="ECO:0000313" key="13">
    <source>
        <dbReference type="Proteomes" id="UP000030742"/>
    </source>
</evidence>
<organism evidence="12 13">
    <name type="scientific">Dendroctonus ponderosae</name>
    <name type="common">Mountain pine beetle</name>
    <dbReference type="NCBI Taxonomy" id="77166"/>
    <lineage>
        <taxon>Eukaryota</taxon>
        <taxon>Metazoa</taxon>
        <taxon>Ecdysozoa</taxon>
        <taxon>Arthropoda</taxon>
        <taxon>Hexapoda</taxon>
        <taxon>Insecta</taxon>
        <taxon>Pterygota</taxon>
        <taxon>Neoptera</taxon>
        <taxon>Endopterygota</taxon>
        <taxon>Coleoptera</taxon>
        <taxon>Polyphaga</taxon>
        <taxon>Cucujiformia</taxon>
        <taxon>Curculionidae</taxon>
        <taxon>Scolytinae</taxon>
        <taxon>Dendroctonus</taxon>
    </lineage>
</organism>
<accession>U4UXQ6</accession>
<comment type="subcellular location">
    <subcellularLocation>
        <location evidence="1">Membrane</location>
        <topology evidence="1">Single-pass type I membrane protein</topology>
    </subcellularLocation>
</comment>
<evidence type="ECO:0000256" key="6">
    <source>
        <dbReference type="ARBA" id="ARBA00022976"/>
    </source>
</evidence>